<evidence type="ECO:0000313" key="2">
    <source>
        <dbReference type="Proteomes" id="UP000192491"/>
    </source>
</evidence>
<dbReference type="Proteomes" id="UP000192491">
    <property type="component" value="Unassembled WGS sequence"/>
</dbReference>
<gene>
    <name evidence="1" type="ORF">BWK73_24415</name>
</gene>
<reference evidence="1 2" key="1">
    <citation type="submission" date="2017-01" db="EMBL/GenBank/DDBJ databases">
        <title>Novel large sulfur bacteria in the metagenomes of groundwater-fed chemosynthetic microbial mats in the Lake Huron basin.</title>
        <authorList>
            <person name="Sharrar A.M."/>
            <person name="Flood B.E."/>
            <person name="Bailey J.V."/>
            <person name="Jones D.S."/>
            <person name="Biddanda B."/>
            <person name="Ruberg S.A."/>
            <person name="Marcus D.N."/>
            <person name="Dick G.J."/>
        </authorList>
    </citation>
    <scope>NUCLEOTIDE SEQUENCE [LARGE SCALE GENOMIC DNA]</scope>
    <source>
        <strain evidence="1">A8</strain>
    </source>
</reference>
<dbReference type="EMBL" id="MTEJ01000164">
    <property type="protein sequence ID" value="OQX08809.1"/>
    <property type="molecule type" value="Genomic_DNA"/>
</dbReference>
<name>A0A1Y1QLT6_9GAMM</name>
<proteinExistence type="predicted"/>
<dbReference type="AlphaFoldDB" id="A0A1Y1QLT6"/>
<sequence length="118" mass="13518">MNNIMPVEVDIWKIQAQPQKLGFSALASEAKLEDMLKSDLAILSPDWMYLGLQVLTAHGKYIDILAMLRACFVRVAWQKTVPKEQARWEKGMYANQNTVTKFRNKFTLEQLAKLFGLA</sequence>
<comment type="caution">
    <text evidence="1">The sequence shown here is derived from an EMBL/GenBank/DDBJ whole genome shotgun (WGS) entry which is preliminary data.</text>
</comment>
<organism evidence="1 2">
    <name type="scientific">Thiothrix lacustris</name>
    <dbReference type="NCBI Taxonomy" id="525917"/>
    <lineage>
        <taxon>Bacteria</taxon>
        <taxon>Pseudomonadati</taxon>
        <taxon>Pseudomonadota</taxon>
        <taxon>Gammaproteobacteria</taxon>
        <taxon>Thiotrichales</taxon>
        <taxon>Thiotrichaceae</taxon>
        <taxon>Thiothrix</taxon>
    </lineage>
</organism>
<protein>
    <submittedName>
        <fullName evidence="1">Uncharacterized protein</fullName>
    </submittedName>
</protein>
<evidence type="ECO:0000313" key="1">
    <source>
        <dbReference type="EMBL" id="OQX08809.1"/>
    </source>
</evidence>
<accession>A0A1Y1QLT6</accession>